<accession>A0A5J9UUV5</accession>
<proteinExistence type="predicted"/>
<feature type="region of interest" description="Disordered" evidence="3">
    <location>
        <begin position="1"/>
        <end position="67"/>
    </location>
</feature>
<dbReference type="EMBL" id="RWGY01000013">
    <property type="protein sequence ID" value="TVU27144.1"/>
    <property type="molecule type" value="Genomic_DNA"/>
</dbReference>
<name>A0A5J9UUV5_9POAL</name>
<feature type="compositionally biased region" description="Basic and acidic residues" evidence="3">
    <location>
        <begin position="1"/>
        <end position="17"/>
    </location>
</feature>
<dbReference type="GO" id="GO:0000027">
    <property type="term" value="P:ribosomal large subunit assembly"/>
    <property type="evidence" value="ECO:0007669"/>
    <property type="project" value="TreeGrafter"/>
</dbReference>
<dbReference type="AlphaFoldDB" id="A0A5J9UUV5"/>
<sequence>MRAEAMTKGSENKRKTPDGGQSSEQGNSKKKKSTESAVELQSEGDLPKESRNVAVPAAGSGSAEQDEKNHRIILGLSTSINARHSKHFKDLSVLLPTSSNDLTTSDSMDLILKAANSCGVYLEWSKSEDRYFLWISNKSNSAIIKLEFLATSASETSLEGIVVKKPLLAFSAAFETDGQWMSLKNLLCELLSPDDVPIPGDPDFLFAFTKVKEKLHLQLYKIHVVEKGELTLEAVNACFSLRPLQISQFIGSETSVNYFVDIDRFIMPQSKLPLGYSHRWKNNNPVSLPPPADLSEYEGFNTDMEEFFKRYYAFETVAVPGTGVDPFPKGRAPLTQEEHVKRLTPPFKLFARSLVGCVDNASKADLSYKKISEKNVFLKGKSVSILGLLMKRFTVKRADKNLKQIGSILQMKLEALGFDKADWPADLRKAMRLFERNAFSKIHLIMNNVCWMDGQARIHVTDELVQDFFYRLGPFSQVQAHNSMSFLPLNSFEKRFAKNNWLLEPCRLFGLPKDTVAYFKRKQYSLMQCLNNNSGKADQLVNIKEQFRSMYNATKHLLQNACIELTVEEVDIGVSSKCAGTLAELQVTIPRLFPRDPQKCSYSRFARYFPDTEAVTFDQKHVRDLALWRAKMLKILVADFLIDVSVTFWLEASFGWRLMNAWRIASADCL</sequence>
<keyword evidence="5" id="KW-1185">Reference proteome</keyword>
<evidence type="ECO:0000313" key="4">
    <source>
        <dbReference type="EMBL" id="TVU27144.1"/>
    </source>
</evidence>
<evidence type="ECO:0000313" key="5">
    <source>
        <dbReference type="Proteomes" id="UP000324897"/>
    </source>
</evidence>
<reference evidence="4 5" key="1">
    <citation type="journal article" date="2019" name="Sci. Rep.">
        <title>A high-quality genome of Eragrostis curvula grass provides insights into Poaceae evolution and supports new strategies to enhance forage quality.</title>
        <authorList>
            <person name="Carballo J."/>
            <person name="Santos B.A.C.M."/>
            <person name="Zappacosta D."/>
            <person name="Garbus I."/>
            <person name="Selva J.P."/>
            <person name="Gallo C.A."/>
            <person name="Diaz A."/>
            <person name="Albertini E."/>
            <person name="Caccamo M."/>
            <person name="Echenique V."/>
        </authorList>
    </citation>
    <scope>NUCLEOTIDE SEQUENCE [LARGE SCALE GENOMIC DNA]</scope>
    <source>
        <strain evidence="5">cv. Victoria</strain>
        <tissue evidence="4">Leaf</tissue>
    </source>
</reference>
<dbReference type="InterPro" id="IPR026532">
    <property type="entry name" value="BRX1"/>
</dbReference>
<evidence type="ECO:0000256" key="3">
    <source>
        <dbReference type="SAM" id="MobiDB-lite"/>
    </source>
</evidence>
<dbReference type="GO" id="GO:0005730">
    <property type="term" value="C:nucleolus"/>
    <property type="evidence" value="ECO:0007669"/>
    <property type="project" value="UniProtKB-SubCell"/>
</dbReference>
<dbReference type="Proteomes" id="UP000324897">
    <property type="component" value="Chromosome 2"/>
</dbReference>
<evidence type="ECO:0000256" key="2">
    <source>
        <dbReference type="ARBA" id="ARBA00022517"/>
    </source>
</evidence>
<dbReference type="PANTHER" id="PTHR13634:SF1">
    <property type="entry name" value="OS01G0148400 PROTEIN"/>
    <property type="match status" value="1"/>
</dbReference>
<comment type="subcellular location">
    <subcellularLocation>
        <location evidence="1">Nucleus</location>
        <location evidence="1">Nucleolus</location>
    </subcellularLocation>
</comment>
<dbReference type="PANTHER" id="PTHR13634">
    <property type="entry name" value="RIBOSOME BIOGENESIS PROTEIN BRIX"/>
    <property type="match status" value="1"/>
</dbReference>
<protein>
    <submittedName>
        <fullName evidence="4">Uncharacterized protein</fullName>
    </submittedName>
</protein>
<dbReference type="GO" id="GO:0003723">
    <property type="term" value="F:RNA binding"/>
    <property type="evidence" value="ECO:0007669"/>
    <property type="project" value="TreeGrafter"/>
</dbReference>
<dbReference type="Gramene" id="TVU27144">
    <property type="protein sequence ID" value="TVU27144"/>
    <property type="gene ID" value="EJB05_29727"/>
</dbReference>
<comment type="caution">
    <text evidence="4">The sequence shown here is derived from an EMBL/GenBank/DDBJ whole genome shotgun (WGS) entry which is preliminary data.</text>
</comment>
<gene>
    <name evidence="4" type="ORF">EJB05_29727</name>
</gene>
<keyword evidence="2" id="KW-0690">Ribosome biogenesis</keyword>
<evidence type="ECO:0000256" key="1">
    <source>
        <dbReference type="ARBA" id="ARBA00004604"/>
    </source>
</evidence>
<organism evidence="4 5">
    <name type="scientific">Eragrostis curvula</name>
    <name type="common">weeping love grass</name>
    <dbReference type="NCBI Taxonomy" id="38414"/>
    <lineage>
        <taxon>Eukaryota</taxon>
        <taxon>Viridiplantae</taxon>
        <taxon>Streptophyta</taxon>
        <taxon>Embryophyta</taxon>
        <taxon>Tracheophyta</taxon>
        <taxon>Spermatophyta</taxon>
        <taxon>Magnoliopsida</taxon>
        <taxon>Liliopsida</taxon>
        <taxon>Poales</taxon>
        <taxon>Poaceae</taxon>
        <taxon>PACMAD clade</taxon>
        <taxon>Chloridoideae</taxon>
        <taxon>Eragrostideae</taxon>
        <taxon>Eragrostidinae</taxon>
        <taxon>Eragrostis</taxon>
    </lineage>
</organism>